<reference evidence="2 3" key="1">
    <citation type="submission" date="2019-11" db="EMBL/GenBank/DDBJ databases">
        <authorList>
            <person name="Im W.T."/>
        </authorList>
    </citation>
    <scope>NUCLEOTIDE SEQUENCE [LARGE SCALE GENOMIC DNA]</scope>
    <source>
        <strain evidence="2 3">SB-02</strain>
    </source>
</reference>
<feature type="transmembrane region" description="Helical" evidence="1">
    <location>
        <begin position="12"/>
        <end position="31"/>
    </location>
</feature>
<dbReference type="RefSeq" id="WP_157479442.1">
    <property type="nucleotide sequence ID" value="NZ_CP046566.1"/>
</dbReference>
<keyword evidence="3" id="KW-1185">Reference proteome</keyword>
<proteinExistence type="predicted"/>
<dbReference type="KEGG" id="fls:GLV81_14120"/>
<name>A0A6I6GVF2_9BACT</name>
<keyword evidence="1" id="KW-0812">Transmembrane</keyword>
<organism evidence="2 3">
    <name type="scientific">Phnomibacter ginsenosidimutans</name>
    <dbReference type="NCBI Taxonomy" id="2676868"/>
    <lineage>
        <taxon>Bacteria</taxon>
        <taxon>Pseudomonadati</taxon>
        <taxon>Bacteroidota</taxon>
        <taxon>Chitinophagia</taxon>
        <taxon>Chitinophagales</taxon>
        <taxon>Chitinophagaceae</taxon>
        <taxon>Phnomibacter</taxon>
    </lineage>
</organism>
<keyword evidence="1" id="KW-0472">Membrane</keyword>
<protein>
    <submittedName>
        <fullName evidence="2">Uncharacterized protein</fullName>
    </submittedName>
</protein>
<sequence>MDFSHQQLQTFARWFIILIWTGGFLAILMLLQSPESPVVVHGKATADSVAFSTTIGISVPVEPEVPMPAERAVSSTSIDLNNELLVFHSKSAFLEYFESQYSVEELLHEYDAALVKSGGTTQMQGRIVVQPNTTAQGKRFDQQYKLKVKFDIKPVPQ</sequence>
<dbReference type="AlphaFoldDB" id="A0A6I6GVF2"/>
<evidence type="ECO:0000313" key="2">
    <source>
        <dbReference type="EMBL" id="QGW29089.1"/>
    </source>
</evidence>
<evidence type="ECO:0000313" key="3">
    <source>
        <dbReference type="Proteomes" id="UP000426027"/>
    </source>
</evidence>
<dbReference type="EMBL" id="CP046566">
    <property type="protein sequence ID" value="QGW29089.1"/>
    <property type="molecule type" value="Genomic_DNA"/>
</dbReference>
<gene>
    <name evidence="2" type="ORF">GLV81_14120</name>
</gene>
<accession>A0A6I6GVF2</accession>
<dbReference type="Proteomes" id="UP000426027">
    <property type="component" value="Chromosome"/>
</dbReference>
<evidence type="ECO:0000256" key="1">
    <source>
        <dbReference type="SAM" id="Phobius"/>
    </source>
</evidence>
<keyword evidence="1" id="KW-1133">Transmembrane helix</keyword>